<reference evidence="1" key="1">
    <citation type="submission" date="2018-06" db="EMBL/GenBank/DDBJ databases">
        <authorList>
            <person name="Zhirakovskaya E."/>
        </authorList>
    </citation>
    <scope>NUCLEOTIDE SEQUENCE</scope>
</reference>
<protein>
    <submittedName>
        <fullName evidence="1">Uncharacterized protein</fullName>
    </submittedName>
</protein>
<organism evidence="1">
    <name type="scientific">hydrothermal vent metagenome</name>
    <dbReference type="NCBI Taxonomy" id="652676"/>
    <lineage>
        <taxon>unclassified sequences</taxon>
        <taxon>metagenomes</taxon>
        <taxon>ecological metagenomes</taxon>
    </lineage>
</organism>
<evidence type="ECO:0000313" key="1">
    <source>
        <dbReference type="EMBL" id="VAW57314.1"/>
    </source>
</evidence>
<sequence>MMTEYNQSKPQALTAQQQLAQEITESLIEKKLIAPNKQQKLAQQISMGLLDAEDWALLIDMATEQK</sequence>
<dbReference type="EMBL" id="UOFF01000370">
    <property type="protein sequence ID" value="VAW57314.1"/>
    <property type="molecule type" value="Genomic_DNA"/>
</dbReference>
<gene>
    <name evidence="1" type="ORF">MNBD_GAMMA07-2793</name>
</gene>
<accession>A0A3B0XMB1</accession>
<dbReference type="AlphaFoldDB" id="A0A3B0XMB1"/>
<name>A0A3B0XMB1_9ZZZZ</name>
<proteinExistence type="predicted"/>